<dbReference type="RefSeq" id="WP_284188376.1">
    <property type="nucleotide sequence ID" value="NZ_BSPX01000039.1"/>
</dbReference>
<feature type="region of interest" description="Disordered" evidence="1">
    <location>
        <begin position="1"/>
        <end position="25"/>
    </location>
</feature>
<dbReference type="InterPro" id="IPR036390">
    <property type="entry name" value="WH_DNA-bd_sf"/>
</dbReference>
<protein>
    <recommendedName>
        <fullName evidence="4">HTH iclR-type domain-containing protein</fullName>
    </recommendedName>
</protein>
<evidence type="ECO:0000256" key="1">
    <source>
        <dbReference type="SAM" id="MobiDB-lite"/>
    </source>
</evidence>
<evidence type="ECO:0000313" key="3">
    <source>
        <dbReference type="Proteomes" id="UP001157167"/>
    </source>
</evidence>
<gene>
    <name evidence="2" type="ORF">GCM10007933_26200</name>
</gene>
<keyword evidence="3" id="KW-1185">Reference proteome</keyword>
<accession>A0ABQ6FEV2</accession>
<reference evidence="3" key="1">
    <citation type="journal article" date="2019" name="Int. J. Syst. Evol. Microbiol.">
        <title>The Global Catalogue of Microorganisms (GCM) 10K type strain sequencing project: providing services to taxonomists for standard genome sequencing and annotation.</title>
        <authorList>
            <consortium name="The Broad Institute Genomics Platform"/>
            <consortium name="The Broad Institute Genome Sequencing Center for Infectious Disease"/>
            <person name="Wu L."/>
            <person name="Ma J."/>
        </authorList>
    </citation>
    <scope>NUCLEOTIDE SEQUENCE [LARGE SCALE GENOMIC DNA]</scope>
    <source>
        <strain evidence="3">NBRC 102407</strain>
    </source>
</reference>
<name>A0ABQ6FEV2_9RHOO</name>
<evidence type="ECO:0008006" key="4">
    <source>
        <dbReference type="Google" id="ProtNLM"/>
    </source>
</evidence>
<proteinExistence type="predicted"/>
<organism evidence="2 3">
    <name type="scientific">Zoogloea oryzae</name>
    <dbReference type="NCBI Taxonomy" id="310767"/>
    <lineage>
        <taxon>Bacteria</taxon>
        <taxon>Pseudomonadati</taxon>
        <taxon>Pseudomonadota</taxon>
        <taxon>Betaproteobacteria</taxon>
        <taxon>Rhodocyclales</taxon>
        <taxon>Zoogloeaceae</taxon>
        <taxon>Zoogloea</taxon>
    </lineage>
</organism>
<sequence>MNTLLPPDSKGSVPPGDATGTTGPEVPRERRLAALHLARYNLRYLVRLYGAFDGDLLLPIVLGEVGLYNMGSLALGDGSSMPSCCTDEETFSRLSLRPCNAFSISSSTGIPRETVRRKVSYLIQNGFIDRDPKGGLTITAKAVSLCLKPFDEENQSDFLTTASRIEAVMASAKVARQTA</sequence>
<evidence type="ECO:0000313" key="2">
    <source>
        <dbReference type="EMBL" id="GLT23157.1"/>
    </source>
</evidence>
<dbReference type="Proteomes" id="UP001157167">
    <property type="component" value="Unassembled WGS sequence"/>
</dbReference>
<dbReference type="SUPFAM" id="SSF46785">
    <property type="entry name" value="Winged helix' DNA-binding domain"/>
    <property type="match status" value="1"/>
</dbReference>
<comment type="caution">
    <text evidence="2">The sequence shown here is derived from an EMBL/GenBank/DDBJ whole genome shotgun (WGS) entry which is preliminary data.</text>
</comment>
<dbReference type="EMBL" id="BSPX01000039">
    <property type="protein sequence ID" value="GLT23157.1"/>
    <property type="molecule type" value="Genomic_DNA"/>
</dbReference>